<comment type="subunit">
    <text evidence="4">Homodimer.</text>
</comment>
<comment type="pathway">
    <text evidence="2">Amino-acid biosynthesis; L-cysteine biosynthesis; L-cysteine from L-serine: step 2/2.</text>
</comment>
<dbReference type="NCBIfam" id="TIGR01136">
    <property type="entry name" value="cysKM"/>
    <property type="match status" value="1"/>
</dbReference>
<comment type="cofactor">
    <cofactor evidence="1 12 14">
        <name>pyridoxal 5'-phosphate</name>
        <dbReference type="ChEBI" id="CHEBI:597326"/>
    </cofactor>
</comment>
<evidence type="ECO:0000259" key="15">
    <source>
        <dbReference type="Pfam" id="PF00291"/>
    </source>
</evidence>
<evidence type="ECO:0000256" key="7">
    <source>
        <dbReference type="ARBA" id="ARBA00022605"/>
    </source>
</evidence>
<dbReference type="SUPFAM" id="SSF53686">
    <property type="entry name" value="Tryptophan synthase beta subunit-like PLP-dependent enzymes"/>
    <property type="match status" value="1"/>
</dbReference>
<keyword evidence="7 14" id="KW-0028">Amino-acid biosynthesis</keyword>
<dbReference type="EMBL" id="UGHV01000001">
    <property type="protein sequence ID" value="STO96322.1"/>
    <property type="molecule type" value="Genomic_DNA"/>
</dbReference>
<comment type="similarity">
    <text evidence="3 14">Belongs to the cysteine synthase/cystathionine beta-synthase family.</text>
</comment>
<evidence type="ECO:0000313" key="16">
    <source>
        <dbReference type="EMBL" id="STO96322.1"/>
    </source>
</evidence>
<dbReference type="OrthoDB" id="9805733at2"/>
<name>A0A377J1G1_9HELI</name>
<dbReference type="InterPro" id="IPR005859">
    <property type="entry name" value="CysK"/>
</dbReference>
<evidence type="ECO:0000256" key="1">
    <source>
        <dbReference type="ARBA" id="ARBA00001933"/>
    </source>
</evidence>
<evidence type="ECO:0000256" key="12">
    <source>
        <dbReference type="PIRSR" id="PIRSR605856-50"/>
    </source>
</evidence>
<dbReference type="InterPro" id="IPR050214">
    <property type="entry name" value="Cys_Synth/Cystath_Beta-Synth"/>
</dbReference>
<proteinExistence type="inferred from homology"/>
<dbReference type="InterPro" id="IPR001216">
    <property type="entry name" value="P-phosphate_BS"/>
</dbReference>
<evidence type="ECO:0000256" key="9">
    <source>
        <dbReference type="ARBA" id="ARBA00022898"/>
    </source>
</evidence>
<evidence type="ECO:0000256" key="10">
    <source>
        <dbReference type="ARBA" id="ARBA00023192"/>
    </source>
</evidence>
<evidence type="ECO:0000313" key="17">
    <source>
        <dbReference type="Proteomes" id="UP000254841"/>
    </source>
</evidence>
<feature type="modified residue" description="N6-(pyridoxal phosphate)lysine" evidence="13">
    <location>
        <position position="40"/>
    </location>
</feature>
<dbReference type="CDD" id="cd01561">
    <property type="entry name" value="CBS_like"/>
    <property type="match status" value="1"/>
</dbReference>
<dbReference type="InterPro" id="IPR005856">
    <property type="entry name" value="Cys_synth"/>
</dbReference>
<dbReference type="InterPro" id="IPR036052">
    <property type="entry name" value="TrpB-like_PALP_sf"/>
</dbReference>
<feature type="domain" description="Tryptophan synthase beta chain-like PALP" evidence="15">
    <location>
        <begin position="7"/>
        <end position="286"/>
    </location>
</feature>
<reference evidence="16 17" key="1">
    <citation type="submission" date="2018-06" db="EMBL/GenBank/DDBJ databases">
        <authorList>
            <consortium name="Pathogen Informatics"/>
            <person name="Doyle S."/>
        </authorList>
    </citation>
    <scope>NUCLEOTIDE SEQUENCE [LARGE SCALE GENOMIC DNA]</scope>
    <source>
        <strain evidence="16 17">NCTC12410</strain>
    </source>
</reference>
<gene>
    <name evidence="16" type="primary">cysK_2</name>
    <name evidence="16" type="ORF">NCTC12410_00131</name>
</gene>
<dbReference type="Pfam" id="PF00291">
    <property type="entry name" value="PALP"/>
    <property type="match status" value="1"/>
</dbReference>
<dbReference type="GO" id="GO:0004124">
    <property type="term" value="F:cysteine synthase activity"/>
    <property type="evidence" value="ECO:0007669"/>
    <property type="project" value="UniProtKB-UniRule"/>
</dbReference>
<keyword evidence="10 14" id="KW-0198">Cysteine biosynthesis</keyword>
<feature type="binding site" evidence="12">
    <location>
        <begin position="174"/>
        <end position="178"/>
    </location>
    <ligand>
        <name>pyridoxal 5'-phosphate</name>
        <dbReference type="ChEBI" id="CHEBI:597326"/>
    </ligand>
</feature>
<dbReference type="EC" id="2.5.1.47" evidence="5 14"/>
<dbReference type="FunFam" id="3.40.50.1100:FF:000118">
    <property type="entry name" value="Related to CYS4-cystathionine beta-synthase"/>
    <property type="match status" value="1"/>
</dbReference>
<protein>
    <recommendedName>
        <fullName evidence="6 14">Cysteine synthase</fullName>
        <ecNumber evidence="5 14">2.5.1.47</ecNumber>
    </recommendedName>
</protein>
<evidence type="ECO:0000256" key="5">
    <source>
        <dbReference type="ARBA" id="ARBA00012681"/>
    </source>
</evidence>
<dbReference type="NCBIfam" id="TIGR01139">
    <property type="entry name" value="cysK"/>
    <property type="match status" value="1"/>
</dbReference>
<dbReference type="AlphaFoldDB" id="A0A377J1G1"/>
<feature type="binding site" evidence="12">
    <location>
        <position position="261"/>
    </location>
    <ligand>
        <name>pyridoxal 5'-phosphate</name>
        <dbReference type="ChEBI" id="CHEBI:597326"/>
    </ligand>
</feature>
<dbReference type="GO" id="GO:0006535">
    <property type="term" value="P:cysteine biosynthetic process from serine"/>
    <property type="evidence" value="ECO:0007669"/>
    <property type="project" value="UniProtKB-UniRule"/>
</dbReference>
<evidence type="ECO:0000256" key="13">
    <source>
        <dbReference type="PIRSR" id="PIRSR605856-51"/>
    </source>
</evidence>
<evidence type="ECO:0000256" key="3">
    <source>
        <dbReference type="ARBA" id="ARBA00007103"/>
    </source>
</evidence>
<dbReference type="Gene3D" id="3.40.50.1100">
    <property type="match status" value="2"/>
</dbReference>
<dbReference type="PANTHER" id="PTHR10314">
    <property type="entry name" value="CYSTATHIONINE BETA-SYNTHASE"/>
    <property type="match status" value="1"/>
</dbReference>
<accession>A0A377J1G1</accession>
<dbReference type="UniPathway" id="UPA00136">
    <property type="reaction ID" value="UER00200"/>
</dbReference>
<dbReference type="RefSeq" id="WP_115010666.1">
    <property type="nucleotide sequence ID" value="NZ_UGHV01000001.1"/>
</dbReference>
<feature type="binding site" evidence="12">
    <location>
        <position position="70"/>
    </location>
    <ligand>
        <name>pyridoxal 5'-phosphate</name>
        <dbReference type="ChEBI" id="CHEBI:597326"/>
    </ligand>
</feature>
<keyword evidence="9 12" id="KW-0663">Pyridoxal phosphate</keyword>
<dbReference type="PROSITE" id="PS00901">
    <property type="entry name" value="CYS_SYNTHASE"/>
    <property type="match status" value="1"/>
</dbReference>
<evidence type="ECO:0000256" key="6">
    <source>
        <dbReference type="ARBA" id="ARBA00019371"/>
    </source>
</evidence>
<evidence type="ECO:0000256" key="8">
    <source>
        <dbReference type="ARBA" id="ARBA00022679"/>
    </source>
</evidence>
<sequence length="301" mass="31781">MPIAHNITDLIGRTPILALHQFAPNLYGKCEFLNPSHSVKDRAAYAMIQDALDSGKITQDSTIVECTSGNMGISLAMICASLGLKIIITMPESMSLERRKMIALFGAKLVLTPAAQGMQGALDEANRLLASIPNAFMPSQFTNLANKEAHKRTTALEIYESFSGELDYFVAGFGTGGTISGVGEVLKEKIPHLRIIGVEPAASPLLSQGQAGAHKIQGIGANFIPKILNTSVIDSVICAGNEEAIATAQALAKIGVMVGISSGANVAIALQIAKENPGKKVLTMLNDTAERYLSTDLFGTL</sequence>
<dbReference type="FunFam" id="3.40.50.1100:FF:000016">
    <property type="entry name" value="Cysteine synthase A"/>
    <property type="match status" value="1"/>
</dbReference>
<evidence type="ECO:0000256" key="2">
    <source>
        <dbReference type="ARBA" id="ARBA00004962"/>
    </source>
</evidence>
<comment type="catalytic activity">
    <reaction evidence="11 14">
        <text>O-acetyl-L-serine + hydrogen sulfide = L-cysteine + acetate</text>
        <dbReference type="Rhea" id="RHEA:14829"/>
        <dbReference type="ChEBI" id="CHEBI:29919"/>
        <dbReference type="ChEBI" id="CHEBI:30089"/>
        <dbReference type="ChEBI" id="CHEBI:35235"/>
        <dbReference type="ChEBI" id="CHEBI:58340"/>
        <dbReference type="EC" id="2.5.1.47"/>
    </reaction>
</comment>
<keyword evidence="8 14" id="KW-0808">Transferase</keyword>
<evidence type="ECO:0000256" key="4">
    <source>
        <dbReference type="ARBA" id="ARBA00011738"/>
    </source>
</evidence>
<dbReference type="InterPro" id="IPR001926">
    <property type="entry name" value="TrpB-like_PALP"/>
</dbReference>
<organism evidence="16 17">
    <name type="scientific">Helicobacter canis</name>
    <dbReference type="NCBI Taxonomy" id="29419"/>
    <lineage>
        <taxon>Bacteria</taxon>
        <taxon>Pseudomonadati</taxon>
        <taxon>Campylobacterota</taxon>
        <taxon>Epsilonproteobacteria</taxon>
        <taxon>Campylobacterales</taxon>
        <taxon>Helicobacteraceae</taxon>
        <taxon>Helicobacter</taxon>
    </lineage>
</organism>
<evidence type="ECO:0000256" key="14">
    <source>
        <dbReference type="RuleBase" id="RU003985"/>
    </source>
</evidence>
<evidence type="ECO:0000256" key="11">
    <source>
        <dbReference type="ARBA" id="ARBA00047931"/>
    </source>
</evidence>
<dbReference type="Proteomes" id="UP000254841">
    <property type="component" value="Unassembled WGS sequence"/>
</dbReference>